<dbReference type="Gene3D" id="3.30.300.30">
    <property type="match status" value="1"/>
</dbReference>
<dbReference type="AlphaFoldDB" id="A0A380NWV7"/>
<keyword evidence="2 6" id="KW-0436">Ligase</keyword>
<dbReference type="Proteomes" id="UP000254621">
    <property type="component" value="Unassembled WGS sequence"/>
</dbReference>
<dbReference type="GO" id="GO:0008756">
    <property type="term" value="F:o-succinylbenzoate-CoA ligase activity"/>
    <property type="evidence" value="ECO:0007669"/>
    <property type="project" value="UniProtKB-EC"/>
</dbReference>
<dbReference type="Pfam" id="PF13193">
    <property type="entry name" value="AMP-binding_C"/>
    <property type="match status" value="1"/>
</dbReference>
<reference evidence="6 7" key="1">
    <citation type="submission" date="2018-06" db="EMBL/GenBank/DDBJ databases">
        <authorList>
            <consortium name="Pathogen Informatics"/>
            <person name="Doyle S."/>
        </authorList>
    </citation>
    <scope>NUCLEOTIDE SEQUENCE [LARGE SCALE GENOMIC DNA]</scope>
    <source>
        <strain evidence="6 7">NCTC13645</strain>
    </source>
</reference>
<comment type="similarity">
    <text evidence="1">Belongs to the ATP-dependent AMP-binding enzyme family.</text>
</comment>
<dbReference type="PANTHER" id="PTHR43859">
    <property type="entry name" value="ACYL-ACTIVATING ENZYME"/>
    <property type="match status" value="1"/>
</dbReference>
<keyword evidence="4" id="KW-0443">Lipid metabolism</keyword>
<dbReference type="EC" id="6.2.1.26" evidence="6"/>
<feature type="domain" description="AMP-binding enzyme C-terminal" evidence="5">
    <location>
        <begin position="2"/>
        <end position="69"/>
    </location>
</feature>
<evidence type="ECO:0000259" key="5">
    <source>
        <dbReference type="Pfam" id="PF13193"/>
    </source>
</evidence>
<proteinExistence type="inferred from homology"/>
<evidence type="ECO:0000313" key="6">
    <source>
        <dbReference type="EMBL" id="SUP52417.1"/>
    </source>
</evidence>
<evidence type="ECO:0000313" key="7">
    <source>
        <dbReference type="Proteomes" id="UP000254621"/>
    </source>
</evidence>
<gene>
    <name evidence="6" type="primary">menE_2</name>
    <name evidence="6" type="ORF">NCTC13645_00302</name>
</gene>
<evidence type="ECO:0000256" key="1">
    <source>
        <dbReference type="ARBA" id="ARBA00006432"/>
    </source>
</evidence>
<dbReference type="InterPro" id="IPR045851">
    <property type="entry name" value="AMP-bd_C_sf"/>
</dbReference>
<keyword evidence="3" id="KW-0276">Fatty acid metabolism</keyword>
<evidence type="ECO:0000256" key="3">
    <source>
        <dbReference type="ARBA" id="ARBA00022832"/>
    </source>
</evidence>
<dbReference type="InterPro" id="IPR025110">
    <property type="entry name" value="AMP-bd_C"/>
</dbReference>
<dbReference type="SUPFAM" id="SSF56801">
    <property type="entry name" value="Acetyl-CoA synthetase-like"/>
    <property type="match status" value="1"/>
</dbReference>
<organism evidence="6 7">
    <name type="scientific">Weissella viridescens</name>
    <name type="common">Lactobacillus viridescens</name>
    <dbReference type="NCBI Taxonomy" id="1629"/>
    <lineage>
        <taxon>Bacteria</taxon>
        <taxon>Bacillati</taxon>
        <taxon>Bacillota</taxon>
        <taxon>Bacilli</taxon>
        <taxon>Lactobacillales</taxon>
        <taxon>Lactobacillaceae</taxon>
        <taxon>Weissella</taxon>
    </lineage>
</organism>
<dbReference type="PANTHER" id="PTHR43859:SF4">
    <property type="entry name" value="BUTANOATE--COA LIGASE AAE1-RELATED"/>
    <property type="match status" value="1"/>
</dbReference>
<sequence>MPEIKEIGVVGVPDEKWGAVPVAVVELVDGADVSATDLLAYGREHIAHYKVPKAFYRLSKPWPRTASGKLQRYQLQQFIVATEKIN</sequence>
<protein>
    <submittedName>
        <fullName evidence="6">2-succinylbenzoate--CoA ligase</fullName>
        <ecNumber evidence="6">6.2.1.26</ecNumber>
    </submittedName>
</protein>
<accession>A0A380NWV7</accession>
<dbReference type="EMBL" id="UHIV01000001">
    <property type="protein sequence ID" value="SUP52417.1"/>
    <property type="molecule type" value="Genomic_DNA"/>
</dbReference>
<name>A0A380NWV7_WEIVI</name>
<evidence type="ECO:0000256" key="2">
    <source>
        <dbReference type="ARBA" id="ARBA00022598"/>
    </source>
</evidence>
<evidence type="ECO:0000256" key="4">
    <source>
        <dbReference type="ARBA" id="ARBA00023098"/>
    </source>
</evidence>
<dbReference type="GO" id="GO:0006631">
    <property type="term" value="P:fatty acid metabolic process"/>
    <property type="evidence" value="ECO:0007669"/>
    <property type="project" value="UniProtKB-KW"/>
</dbReference>